<organism evidence="2 3">
    <name type="scientific">Mikania micrantha</name>
    <name type="common">bitter vine</name>
    <dbReference type="NCBI Taxonomy" id="192012"/>
    <lineage>
        <taxon>Eukaryota</taxon>
        <taxon>Viridiplantae</taxon>
        <taxon>Streptophyta</taxon>
        <taxon>Embryophyta</taxon>
        <taxon>Tracheophyta</taxon>
        <taxon>Spermatophyta</taxon>
        <taxon>Magnoliopsida</taxon>
        <taxon>eudicotyledons</taxon>
        <taxon>Gunneridae</taxon>
        <taxon>Pentapetalae</taxon>
        <taxon>asterids</taxon>
        <taxon>campanulids</taxon>
        <taxon>Asterales</taxon>
        <taxon>Asteraceae</taxon>
        <taxon>Asteroideae</taxon>
        <taxon>Heliantheae alliance</taxon>
        <taxon>Eupatorieae</taxon>
        <taxon>Mikania</taxon>
    </lineage>
</organism>
<evidence type="ECO:0000313" key="3">
    <source>
        <dbReference type="Proteomes" id="UP000326396"/>
    </source>
</evidence>
<keyword evidence="3" id="KW-1185">Reference proteome</keyword>
<dbReference type="AlphaFoldDB" id="A0A5N6LZ88"/>
<proteinExistence type="predicted"/>
<protein>
    <submittedName>
        <fullName evidence="2">Uncharacterized protein</fullName>
    </submittedName>
</protein>
<dbReference type="EMBL" id="SZYD01000017">
    <property type="protein sequence ID" value="KAD3066949.1"/>
    <property type="molecule type" value="Genomic_DNA"/>
</dbReference>
<feature type="region of interest" description="Disordered" evidence="1">
    <location>
        <begin position="18"/>
        <end position="47"/>
    </location>
</feature>
<evidence type="ECO:0000256" key="1">
    <source>
        <dbReference type="SAM" id="MobiDB-lite"/>
    </source>
</evidence>
<gene>
    <name evidence="2" type="ORF">E3N88_34829</name>
</gene>
<accession>A0A5N6LZ88</accession>
<name>A0A5N6LZ88_9ASTR</name>
<dbReference type="Proteomes" id="UP000326396">
    <property type="component" value="Linkage Group LG7"/>
</dbReference>
<reference evidence="2 3" key="1">
    <citation type="submission" date="2019-05" db="EMBL/GenBank/DDBJ databases">
        <title>Mikania micrantha, genome provides insights into the molecular mechanism of rapid growth.</title>
        <authorList>
            <person name="Liu B."/>
        </authorList>
    </citation>
    <scope>NUCLEOTIDE SEQUENCE [LARGE SCALE GENOMIC DNA]</scope>
    <source>
        <strain evidence="2">NLD-2019</strain>
        <tissue evidence="2">Leaf</tissue>
    </source>
</reference>
<comment type="caution">
    <text evidence="2">The sequence shown here is derived from an EMBL/GenBank/DDBJ whole genome shotgun (WGS) entry which is preliminary data.</text>
</comment>
<sequence>MIISSATLPSIDVACVSDQKEEKQGSHYPTTLDGDTTKSRQRRGGRPGHLTTVARVQISSDGWGSNKAYWRPRLALNDYGPTVLCYWARGKCLGRFQGSKEIEAGRTVVSHSGHNPIKSMRGISSEPKVRRKMVRDSMYNGSVKVRAPVKGFGVSRVRG</sequence>
<evidence type="ECO:0000313" key="2">
    <source>
        <dbReference type="EMBL" id="KAD3066949.1"/>
    </source>
</evidence>